<evidence type="ECO:0000256" key="2">
    <source>
        <dbReference type="ARBA" id="ARBA00012438"/>
    </source>
</evidence>
<dbReference type="PROSITE" id="PS50894">
    <property type="entry name" value="HPT"/>
    <property type="match status" value="1"/>
</dbReference>
<evidence type="ECO:0000256" key="4">
    <source>
        <dbReference type="ARBA" id="ARBA00022500"/>
    </source>
</evidence>
<dbReference type="OrthoDB" id="9803176at2"/>
<feature type="region of interest" description="Disordered" evidence="13">
    <location>
        <begin position="280"/>
        <end position="362"/>
    </location>
</feature>
<dbReference type="PROSITE" id="PS50109">
    <property type="entry name" value="HIS_KIN"/>
    <property type="match status" value="1"/>
</dbReference>
<dbReference type="InterPro" id="IPR036097">
    <property type="entry name" value="HisK_dim/P_sf"/>
</dbReference>
<dbReference type="STRING" id="633194.SAMN05421759_105114"/>
<dbReference type="FunFam" id="2.30.30.40:FF:000048">
    <property type="entry name" value="Chemotaxis protein CheA, putative"/>
    <property type="match status" value="1"/>
</dbReference>
<dbReference type="EMBL" id="FTOQ01000005">
    <property type="protein sequence ID" value="SIS88665.1"/>
    <property type="molecule type" value="Genomic_DNA"/>
</dbReference>
<feature type="compositionally biased region" description="Low complexity" evidence="13">
    <location>
        <begin position="310"/>
        <end position="329"/>
    </location>
</feature>
<dbReference type="GO" id="GO:0005737">
    <property type="term" value="C:cytoplasm"/>
    <property type="evidence" value="ECO:0007669"/>
    <property type="project" value="InterPro"/>
</dbReference>
<dbReference type="Gene3D" id="3.30.565.10">
    <property type="entry name" value="Histidine kinase-like ATPase, C-terminal domain"/>
    <property type="match status" value="1"/>
</dbReference>
<dbReference type="EC" id="2.7.13.3" evidence="2"/>
<dbReference type="SUPFAM" id="SSF47226">
    <property type="entry name" value="Histidine-containing phosphotransfer domain, HPT domain"/>
    <property type="match status" value="1"/>
</dbReference>
<organism evidence="17 18">
    <name type="scientific">Roseivivax lentus</name>
    <dbReference type="NCBI Taxonomy" id="633194"/>
    <lineage>
        <taxon>Bacteria</taxon>
        <taxon>Pseudomonadati</taxon>
        <taxon>Pseudomonadota</taxon>
        <taxon>Alphaproteobacteria</taxon>
        <taxon>Rhodobacterales</taxon>
        <taxon>Roseobacteraceae</taxon>
        <taxon>Roseivivax</taxon>
    </lineage>
</organism>
<evidence type="ECO:0000256" key="6">
    <source>
        <dbReference type="ARBA" id="ARBA00022679"/>
    </source>
</evidence>
<accession>A0A1N7MRA3</accession>
<keyword evidence="18" id="KW-1185">Reference proteome</keyword>
<keyword evidence="7" id="KW-0547">Nucleotide-binding</keyword>
<dbReference type="CDD" id="cd16916">
    <property type="entry name" value="HATPase_CheA-like"/>
    <property type="match status" value="1"/>
</dbReference>
<dbReference type="AlphaFoldDB" id="A0A1N7MRA3"/>
<feature type="domain" description="HPt" evidence="16">
    <location>
        <begin position="1"/>
        <end position="108"/>
    </location>
</feature>
<dbReference type="FunFam" id="3.30.565.10:FF:000016">
    <property type="entry name" value="Chemotaxis protein CheA, putative"/>
    <property type="match status" value="1"/>
</dbReference>
<keyword evidence="8 17" id="KW-0418">Kinase</keyword>
<dbReference type="InterPro" id="IPR036890">
    <property type="entry name" value="HATPase_C_sf"/>
</dbReference>
<dbReference type="InterPro" id="IPR037006">
    <property type="entry name" value="CheA-like_homodim_sf"/>
</dbReference>
<evidence type="ECO:0000256" key="9">
    <source>
        <dbReference type="ARBA" id="ARBA00022840"/>
    </source>
</evidence>
<feature type="compositionally biased region" description="Low complexity" evidence="13">
    <location>
        <begin position="280"/>
        <end position="291"/>
    </location>
</feature>
<dbReference type="SMART" id="SM00260">
    <property type="entry name" value="CheW"/>
    <property type="match status" value="1"/>
</dbReference>
<dbReference type="InterPro" id="IPR002545">
    <property type="entry name" value="CheW-lke_dom"/>
</dbReference>
<dbReference type="Gene3D" id="1.20.120.160">
    <property type="entry name" value="HPT domain"/>
    <property type="match status" value="1"/>
</dbReference>
<dbReference type="SMART" id="SM00387">
    <property type="entry name" value="HATPase_c"/>
    <property type="match status" value="1"/>
</dbReference>
<feature type="domain" description="CheW-like" evidence="15">
    <location>
        <begin position="612"/>
        <end position="748"/>
    </location>
</feature>
<dbReference type="InterPro" id="IPR008207">
    <property type="entry name" value="Sig_transdc_His_kin_Hpt_dom"/>
</dbReference>
<dbReference type="CDD" id="cd00088">
    <property type="entry name" value="HPT"/>
    <property type="match status" value="1"/>
</dbReference>
<evidence type="ECO:0000259" key="15">
    <source>
        <dbReference type="PROSITE" id="PS50851"/>
    </source>
</evidence>
<dbReference type="GO" id="GO:0006935">
    <property type="term" value="P:chemotaxis"/>
    <property type="evidence" value="ECO:0007669"/>
    <property type="project" value="UniProtKB-KW"/>
</dbReference>
<dbReference type="InterPro" id="IPR036061">
    <property type="entry name" value="CheW-like_dom_sf"/>
</dbReference>
<evidence type="ECO:0000313" key="18">
    <source>
        <dbReference type="Proteomes" id="UP000186684"/>
    </source>
</evidence>
<evidence type="ECO:0000256" key="3">
    <source>
        <dbReference type="ARBA" id="ARBA00021495"/>
    </source>
</evidence>
<dbReference type="Pfam" id="PF01584">
    <property type="entry name" value="CheW"/>
    <property type="match status" value="1"/>
</dbReference>
<dbReference type="CDD" id="cd00731">
    <property type="entry name" value="CheA_reg"/>
    <property type="match status" value="1"/>
</dbReference>
<gene>
    <name evidence="17" type="ORF">SAMN05421759_105114</name>
</gene>
<evidence type="ECO:0000256" key="11">
    <source>
        <dbReference type="ARBA" id="ARBA00035100"/>
    </source>
</evidence>
<feature type="compositionally biased region" description="Polar residues" evidence="13">
    <location>
        <begin position="349"/>
        <end position="361"/>
    </location>
</feature>
<keyword evidence="9" id="KW-0067">ATP-binding</keyword>
<proteinExistence type="predicted"/>
<dbReference type="SMART" id="SM01231">
    <property type="entry name" value="H-kinase_dim"/>
    <property type="match status" value="1"/>
</dbReference>
<feature type="domain" description="Histidine kinase" evidence="14">
    <location>
        <begin position="407"/>
        <end position="610"/>
    </location>
</feature>
<dbReference type="PROSITE" id="PS50851">
    <property type="entry name" value="CHEW"/>
    <property type="match status" value="1"/>
</dbReference>
<reference evidence="18" key="1">
    <citation type="submission" date="2017-01" db="EMBL/GenBank/DDBJ databases">
        <authorList>
            <person name="Varghese N."/>
            <person name="Submissions S."/>
        </authorList>
    </citation>
    <scope>NUCLEOTIDE SEQUENCE [LARGE SCALE GENOMIC DNA]</scope>
    <source>
        <strain evidence="18">DSM 29430</strain>
    </source>
</reference>
<evidence type="ECO:0000313" key="17">
    <source>
        <dbReference type="EMBL" id="SIS88665.1"/>
    </source>
</evidence>
<dbReference type="PRINTS" id="PR00344">
    <property type="entry name" value="BCTRLSENSOR"/>
</dbReference>
<keyword evidence="6" id="KW-0808">Transferase</keyword>
<evidence type="ECO:0000256" key="5">
    <source>
        <dbReference type="ARBA" id="ARBA00022553"/>
    </source>
</evidence>
<evidence type="ECO:0000256" key="1">
    <source>
        <dbReference type="ARBA" id="ARBA00000085"/>
    </source>
</evidence>
<dbReference type="SUPFAM" id="SSF55874">
    <property type="entry name" value="ATPase domain of HSP90 chaperone/DNA topoisomerase II/histidine kinase"/>
    <property type="match status" value="1"/>
</dbReference>
<dbReference type="PANTHER" id="PTHR43395:SF10">
    <property type="entry name" value="CHEMOTAXIS PROTEIN CHEA"/>
    <property type="match status" value="1"/>
</dbReference>
<dbReference type="Pfam" id="PF02895">
    <property type="entry name" value="H-kinase_dim"/>
    <property type="match status" value="1"/>
</dbReference>
<comment type="function">
    <text evidence="11">Involved in the transmission of sensory signals from the chemoreceptors to the flagellar motors. CheA is autophosphorylated; it can transfer its phosphate group to either CheB or CheY.</text>
</comment>
<dbReference type="InterPro" id="IPR003594">
    <property type="entry name" value="HATPase_dom"/>
</dbReference>
<evidence type="ECO:0000256" key="10">
    <source>
        <dbReference type="ARBA" id="ARBA00023012"/>
    </source>
</evidence>
<dbReference type="InterPro" id="IPR051315">
    <property type="entry name" value="Bact_Chemotaxis_CheA"/>
</dbReference>
<feature type="modified residue" description="Phosphohistidine" evidence="12">
    <location>
        <position position="51"/>
    </location>
</feature>
<dbReference type="SUPFAM" id="SSF50341">
    <property type="entry name" value="CheW-like"/>
    <property type="match status" value="1"/>
</dbReference>
<dbReference type="Gene3D" id="2.30.30.40">
    <property type="entry name" value="SH3 Domains"/>
    <property type="match status" value="1"/>
</dbReference>
<dbReference type="InterPro" id="IPR004358">
    <property type="entry name" value="Sig_transdc_His_kin-like_C"/>
</dbReference>
<dbReference type="Pfam" id="PF02518">
    <property type="entry name" value="HATPase_c"/>
    <property type="match status" value="1"/>
</dbReference>
<dbReference type="InterPro" id="IPR004105">
    <property type="entry name" value="CheA-like_dim"/>
</dbReference>
<keyword evidence="4" id="KW-0145">Chemotaxis</keyword>
<sequence>MSSLDELRWTFFLECAELLEALDDGFDQLSEADPGDPLDLEEVNAVFRSVHSIKGGAASFGLEELVRFAHEFETVLDAMRAGRLTPDRDDWRVLRQSGDVLAELVAAARDGVGHDAARQAEIGRALGAMIGAHSEATPALEDATDAPIFAPTPIGLDGAEAGEAIFAPLALDLDDAPMPSETDISDPETPGLRLFEIRFAPQPSLFENGHDPVHLFRELSDMGRFEVTVDHSALPDAPQPMRCYLNWRIALETRCDEEDIREIFEFVDPLADIAISRVNAPGTDAAGPGATSTREEPGTPDPLDALLVDPSAIPAAPSTPAAKASPGPAQKQASRPTHAAGSPAPQEPKASQKTPSVQARKSTVRVDLGLVDDLINIVGELVINQSFLSQSIIDAGLSGRTQVSAGLDEFKNLARQIQEGVMSIRAQSVKPLFQRMARIVREASAVAGKPVRFETSGETTEVDTTVIERLIDPLTHILRNAVDHGLESAEARSAAGKPSEGAVRLSADHRSGRVLIEISDDGGGINRPKVLAIAKEKGLVAPDATPPDEEIDRLLFKPGFSTADVVTDLSGRGVGMDVVRSAIQKLGGRISIASEPGRGTTISISLPLTLAVLEGMVVKVVGQTMVVPINAIIETLRPGPEDIEPLTEGAEVIRVRDQLVPIVDLGLVFGYPRTRKPAEERVLLLVETEQGRRWALSVDEIRDQRQVVIKSLEENYGRVPGVAAATILGDGRIALIIDPEEAIRTATGLDLIANYPNSAATKKPEAQHVDA</sequence>
<evidence type="ECO:0000256" key="8">
    <source>
        <dbReference type="ARBA" id="ARBA00022777"/>
    </source>
</evidence>
<dbReference type="Gene3D" id="1.10.287.560">
    <property type="entry name" value="Histidine kinase CheA-like, homodimeric domain"/>
    <property type="match status" value="1"/>
</dbReference>
<keyword evidence="10" id="KW-0902">Two-component regulatory system</keyword>
<dbReference type="GO" id="GO:0000155">
    <property type="term" value="F:phosphorelay sensor kinase activity"/>
    <property type="evidence" value="ECO:0007669"/>
    <property type="project" value="InterPro"/>
</dbReference>
<evidence type="ECO:0000256" key="12">
    <source>
        <dbReference type="PROSITE-ProRule" id="PRU00110"/>
    </source>
</evidence>
<keyword evidence="5 12" id="KW-0597">Phosphoprotein</keyword>
<dbReference type="SUPFAM" id="SSF47384">
    <property type="entry name" value="Homodimeric domain of signal transducing histidine kinase"/>
    <property type="match status" value="1"/>
</dbReference>
<dbReference type="PANTHER" id="PTHR43395">
    <property type="entry name" value="SENSOR HISTIDINE KINASE CHEA"/>
    <property type="match status" value="1"/>
</dbReference>
<dbReference type="GO" id="GO:0005524">
    <property type="term" value="F:ATP binding"/>
    <property type="evidence" value="ECO:0007669"/>
    <property type="project" value="UniProtKB-KW"/>
</dbReference>
<dbReference type="InterPro" id="IPR036641">
    <property type="entry name" value="HPT_dom_sf"/>
</dbReference>
<comment type="catalytic activity">
    <reaction evidence="1">
        <text>ATP + protein L-histidine = ADP + protein N-phospho-L-histidine.</text>
        <dbReference type="EC" id="2.7.13.3"/>
    </reaction>
</comment>
<evidence type="ECO:0000256" key="7">
    <source>
        <dbReference type="ARBA" id="ARBA00022741"/>
    </source>
</evidence>
<dbReference type="Proteomes" id="UP000186684">
    <property type="component" value="Unassembled WGS sequence"/>
</dbReference>
<name>A0A1N7MRA3_9RHOB</name>
<evidence type="ECO:0000259" key="16">
    <source>
        <dbReference type="PROSITE" id="PS50894"/>
    </source>
</evidence>
<evidence type="ECO:0000259" key="14">
    <source>
        <dbReference type="PROSITE" id="PS50109"/>
    </source>
</evidence>
<protein>
    <recommendedName>
        <fullName evidence="3">Chemotaxis protein CheA</fullName>
        <ecNumber evidence="2">2.7.13.3</ecNumber>
    </recommendedName>
</protein>
<dbReference type="SMART" id="SM00073">
    <property type="entry name" value="HPT"/>
    <property type="match status" value="1"/>
</dbReference>
<evidence type="ECO:0000256" key="13">
    <source>
        <dbReference type="SAM" id="MobiDB-lite"/>
    </source>
</evidence>
<dbReference type="Pfam" id="PF01627">
    <property type="entry name" value="Hpt"/>
    <property type="match status" value="1"/>
</dbReference>
<dbReference type="RefSeq" id="WP_076448094.1">
    <property type="nucleotide sequence ID" value="NZ_FTOQ01000005.1"/>
</dbReference>
<dbReference type="InterPro" id="IPR005467">
    <property type="entry name" value="His_kinase_dom"/>
</dbReference>